<evidence type="ECO:0000256" key="1">
    <source>
        <dbReference type="ARBA" id="ARBA00000721"/>
    </source>
</evidence>
<dbReference type="Proteomes" id="UP001150569">
    <property type="component" value="Unassembled WGS sequence"/>
</dbReference>
<evidence type="ECO:0000256" key="2">
    <source>
        <dbReference type="ARBA" id="ARBA00004496"/>
    </source>
</evidence>
<comment type="similarity">
    <text evidence="3">Belongs to the peptidase S9C family.</text>
</comment>
<feature type="domain" description="Acylamino-acid-releasing enzyme N-terminal" evidence="11">
    <location>
        <begin position="12"/>
        <end position="169"/>
    </location>
</feature>
<evidence type="ECO:0000256" key="7">
    <source>
        <dbReference type="ARBA" id="ARBA00022490"/>
    </source>
</evidence>
<protein>
    <recommendedName>
        <fullName evidence="6">Acylamino-acid-releasing enzyme</fullName>
        <ecNumber evidence="5">3.4.19.1</ecNumber>
    </recommendedName>
    <alternativeName>
        <fullName evidence="9">Dipeptidyl-peptidase V</fullName>
    </alternativeName>
</protein>
<dbReference type="InterPro" id="IPR001375">
    <property type="entry name" value="Peptidase_S9_cat"/>
</dbReference>
<dbReference type="Pfam" id="PF00326">
    <property type="entry name" value="Peptidase_S9"/>
    <property type="match status" value="1"/>
</dbReference>
<comment type="subcellular location">
    <subcellularLocation>
        <location evidence="2">Cytoplasm</location>
    </subcellularLocation>
</comment>
<evidence type="ECO:0000256" key="6">
    <source>
        <dbReference type="ARBA" id="ARBA00018421"/>
    </source>
</evidence>
<dbReference type="GO" id="GO:0004252">
    <property type="term" value="F:serine-type endopeptidase activity"/>
    <property type="evidence" value="ECO:0007669"/>
    <property type="project" value="TreeGrafter"/>
</dbReference>
<comment type="subunit">
    <text evidence="4">Homotetramer.</text>
</comment>
<evidence type="ECO:0000256" key="9">
    <source>
        <dbReference type="ARBA" id="ARBA00032829"/>
    </source>
</evidence>
<dbReference type="Gene3D" id="2.120.10.30">
    <property type="entry name" value="TolB, C-terminal domain"/>
    <property type="match status" value="1"/>
</dbReference>
<dbReference type="GO" id="GO:0006508">
    <property type="term" value="P:proteolysis"/>
    <property type="evidence" value="ECO:0007669"/>
    <property type="project" value="InterPro"/>
</dbReference>
<dbReference type="GO" id="GO:0008242">
    <property type="term" value="F:omega peptidase activity"/>
    <property type="evidence" value="ECO:0007669"/>
    <property type="project" value="UniProtKB-EC"/>
</dbReference>
<accession>A0A9W8ADV7</accession>
<evidence type="ECO:0000259" key="11">
    <source>
        <dbReference type="Pfam" id="PF19283"/>
    </source>
</evidence>
<dbReference type="EMBL" id="JANBPT010000129">
    <property type="protein sequence ID" value="KAJ1927207.1"/>
    <property type="molecule type" value="Genomic_DNA"/>
</dbReference>
<evidence type="ECO:0000256" key="5">
    <source>
        <dbReference type="ARBA" id="ARBA00012917"/>
    </source>
</evidence>
<dbReference type="InterPro" id="IPR045550">
    <property type="entry name" value="AARE_N"/>
</dbReference>
<dbReference type="AlphaFoldDB" id="A0A9W8ADV7"/>
<evidence type="ECO:0000313" key="13">
    <source>
        <dbReference type="Proteomes" id="UP001150569"/>
    </source>
</evidence>
<evidence type="ECO:0000256" key="3">
    <source>
        <dbReference type="ARBA" id="ARBA00010040"/>
    </source>
</evidence>
<feature type="domain" description="Acylamino-acid-releasing enzyme N-terminal" evidence="11">
    <location>
        <begin position="175"/>
        <end position="439"/>
    </location>
</feature>
<keyword evidence="8" id="KW-0378">Hydrolase</keyword>
<dbReference type="EC" id="3.4.19.1" evidence="5"/>
<dbReference type="InterPro" id="IPR029058">
    <property type="entry name" value="AB_hydrolase_fold"/>
</dbReference>
<dbReference type="OrthoDB" id="43744at2759"/>
<dbReference type="PANTHER" id="PTHR42776:SF4">
    <property type="entry name" value="ACYLAMINO-ACID-RELEASING ENZYME"/>
    <property type="match status" value="1"/>
</dbReference>
<proteinExistence type="inferred from homology"/>
<gene>
    <name evidence="12" type="ORF">IWQ60_003136</name>
</gene>
<evidence type="ECO:0000313" key="12">
    <source>
        <dbReference type="EMBL" id="KAJ1927207.1"/>
    </source>
</evidence>
<name>A0A9W8ADV7_9FUNG</name>
<dbReference type="Gene3D" id="3.40.50.1820">
    <property type="entry name" value="alpha/beta hydrolase"/>
    <property type="match status" value="1"/>
</dbReference>
<dbReference type="Pfam" id="PF19283">
    <property type="entry name" value="APEH_N"/>
    <property type="match status" value="2"/>
</dbReference>
<reference evidence="12" key="1">
    <citation type="submission" date="2022-07" db="EMBL/GenBank/DDBJ databases">
        <title>Phylogenomic reconstructions and comparative analyses of Kickxellomycotina fungi.</title>
        <authorList>
            <person name="Reynolds N.K."/>
            <person name="Stajich J.E."/>
            <person name="Barry K."/>
            <person name="Grigoriev I.V."/>
            <person name="Crous P."/>
            <person name="Smith M.E."/>
        </authorList>
    </citation>
    <scope>NUCLEOTIDE SEQUENCE</scope>
    <source>
        <strain evidence="12">RSA 861</strain>
    </source>
</reference>
<feature type="domain" description="Peptidase S9 prolyl oligopeptidase catalytic" evidence="10">
    <location>
        <begin position="519"/>
        <end position="726"/>
    </location>
</feature>
<dbReference type="InterPro" id="IPR011042">
    <property type="entry name" value="6-blade_b-propeller_TolB-like"/>
</dbReference>
<evidence type="ECO:0000256" key="4">
    <source>
        <dbReference type="ARBA" id="ARBA00011881"/>
    </source>
</evidence>
<keyword evidence="13" id="KW-1185">Reference proteome</keyword>
<organism evidence="12 13">
    <name type="scientific">Tieghemiomyces parasiticus</name>
    <dbReference type="NCBI Taxonomy" id="78921"/>
    <lineage>
        <taxon>Eukaryota</taxon>
        <taxon>Fungi</taxon>
        <taxon>Fungi incertae sedis</taxon>
        <taxon>Zoopagomycota</taxon>
        <taxon>Kickxellomycotina</taxon>
        <taxon>Dimargaritomycetes</taxon>
        <taxon>Dimargaritales</taxon>
        <taxon>Dimargaritaceae</taxon>
        <taxon>Tieghemiomyces</taxon>
    </lineage>
</organism>
<evidence type="ECO:0000256" key="8">
    <source>
        <dbReference type="ARBA" id="ARBA00022801"/>
    </source>
</evidence>
<keyword evidence="7" id="KW-0963">Cytoplasm</keyword>
<comment type="catalytic activity">
    <reaction evidence="1">
        <text>Cleavage of an N-acetyl or N-formyl amino acid from the N-terminus of a polypeptide.</text>
        <dbReference type="EC" id="3.4.19.1"/>
    </reaction>
</comment>
<sequence length="749" mass="81951">MAPTHSDLVQRLYEQARLTPAVSSAHVFPTTDHTLTISVTTSQADPVRQTRRSVTHQQVIRVEADPEAAATGAPWRLEALATTVPTEQVGVSLQAWSPTHRHLAVLRNVSDGETNKSRRFVEVWTHNALTQTVEVTDVHGGFYVTYPFGQLSWSRDETRLVYLAERKPTEDAHAKFDYVPDYGEGFTGNRAPALVLVDLPAGHARVLDLGLDQQLGPGQPVFGPGDTSLIFTGYQQGPQPVGVVYCFNRPISIYQLDLAAPDARPVRLTDAASSARSPRLTPDGTRLVYLVNPRGGAHNRCTGLAVHDFRDGHTRSAVPVVNDPSPNRSDGFPGLYLTVLPTDPWCLTPDRPDWLVCASAWGSRTTLLMIHLGTGRVVNLTPDPRTGSWAFLDATRNLLVASQSTPAQPHHLQLGVVSFNDQDTPSAHWLPVPDPTTAASPARDLTELIQWETVSFAERYPGLEGILVRPADESKTSSATAVSSVVRRASTEWRAKVSLTGSPLMVFPHGGPHSVSTTEFSWLTAAFALAGFAVLFTNYRGSVGFGQDFVDSLIGEIGDLEVEDVHVMGQTVLARHAELHLDPKRVFHFGGSHGGFIGAHLSARYPDAYQAVCLRNPVINIGSMAAATDIPDWCHFESGVNFDYPRYNLVGPELYQRMFDNSPLRHVDRVRAPTLLLLGEGDRRVPPSQGKTWYAGLIGQATTTSRPAVEIKAYPKVGHPLDTVEVEGSCFFHTVRFFMVHGYGVTWDS</sequence>
<comment type="caution">
    <text evidence="12">The sequence shown here is derived from an EMBL/GenBank/DDBJ whole genome shotgun (WGS) entry which is preliminary data.</text>
</comment>
<evidence type="ECO:0000259" key="10">
    <source>
        <dbReference type="Pfam" id="PF00326"/>
    </source>
</evidence>
<dbReference type="SUPFAM" id="SSF53474">
    <property type="entry name" value="alpha/beta-Hydrolases"/>
    <property type="match status" value="1"/>
</dbReference>
<dbReference type="GO" id="GO:0005737">
    <property type="term" value="C:cytoplasm"/>
    <property type="evidence" value="ECO:0007669"/>
    <property type="project" value="UniProtKB-SubCell"/>
</dbReference>
<dbReference type="PANTHER" id="PTHR42776">
    <property type="entry name" value="SERINE PEPTIDASE S9 FAMILY MEMBER"/>
    <property type="match status" value="1"/>
</dbReference>
<dbReference type="SUPFAM" id="SSF82171">
    <property type="entry name" value="DPP6 N-terminal domain-like"/>
    <property type="match status" value="1"/>
</dbReference>